<dbReference type="FunFam" id="3.30.70.2510:FF:000001">
    <property type="entry name" value="tRNA pseudouridine synthase Pus10"/>
    <property type="match status" value="1"/>
</dbReference>
<dbReference type="PANTHER" id="PTHR21568">
    <property type="entry name" value="TRNA PSEUDOURIDINE SYNTHASE PUS10"/>
    <property type="match status" value="1"/>
</dbReference>
<dbReference type="Pfam" id="PF21238">
    <property type="entry name" value="Pus10_C"/>
    <property type="match status" value="1"/>
</dbReference>
<evidence type="ECO:0000259" key="8">
    <source>
        <dbReference type="Pfam" id="PF21237"/>
    </source>
</evidence>
<dbReference type="InterPro" id="IPR048741">
    <property type="entry name" value="Pus10-like_C"/>
</dbReference>
<evidence type="ECO:0000313" key="10">
    <source>
        <dbReference type="EMBL" id="OXA59434.1"/>
    </source>
</evidence>
<protein>
    <recommendedName>
        <fullName evidence="2">tRNA pseudouridine(55) synthase</fullName>
        <ecNumber evidence="2">5.4.99.25</ecNumber>
    </recommendedName>
    <alternativeName>
        <fullName evidence="7">tRNA pseudouridine 55 synthase</fullName>
    </alternativeName>
    <alternativeName>
        <fullName evidence="5">tRNA pseudouridylate synthase</fullName>
    </alternativeName>
    <alternativeName>
        <fullName evidence="6">tRNA-uridine isomerase</fullName>
    </alternativeName>
</protein>
<dbReference type="InterPro" id="IPR048742">
    <property type="entry name" value="Pus10_N_euk"/>
</dbReference>
<gene>
    <name evidence="10" type="ORF">Fcan01_05310</name>
</gene>
<dbReference type="STRING" id="158441.A0A226EQW2"/>
<dbReference type="InterPro" id="IPR039894">
    <property type="entry name" value="Pus10-like"/>
</dbReference>
<dbReference type="Gene3D" id="3.30.70.3190">
    <property type="match status" value="1"/>
</dbReference>
<keyword evidence="4" id="KW-0413">Isomerase</keyword>
<dbReference type="OrthoDB" id="271937at2759"/>
<organism evidence="10 11">
    <name type="scientific">Folsomia candida</name>
    <name type="common">Springtail</name>
    <dbReference type="NCBI Taxonomy" id="158441"/>
    <lineage>
        <taxon>Eukaryota</taxon>
        <taxon>Metazoa</taxon>
        <taxon>Ecdysozoa</taxon>
        <taxon>Arthropoda</taxon>
        <taxon>Hexapoda</taxon>
        <taxon>Collembola</taxon>
        <taxon>Entomobryomorpha</taxon>
        <taxon>Isotomoidea</taxon>
        <taxon>Isotomidae</taxon>
        <taxon>Proisotominae</taxon>
        <taxon>Folsomia</taxon>
    </lineage>
</organism>
<dbReference type="GO" id="GO:0003723">
    <property type="term" value="F:RNA binding"/>
    <property type="evidence" value="ECO:0007669"/>
    <property type="project" value="InterPro"/>
</dbReference>
<evidence type="ECO:0000313" key="11">
    <source>
        <dbReference type="Proteomes" id="UP000198287"/>
    </source>
</evidence>
<keyword evidence="3" id="KW-0819">tRNA processing</keyword>
<feature type="domain" description="Pus10 N-terminal eukaryotes" evidence="8">
    <location>
        <begin position="87"/>
        <end position="260"/>
    </location>
</feature>
<sequence>MIEMVIETEGLKKEIVSELLNLGVCDKCTLRYLGVKDPVVYRNTASIKTILGGLSKKEDDDDVADVDIDNEEGTGLPPAKLLKCNPCAACLGLLQSCVEESFLDHIADDIKKAGIESSSYAPVLTLPISLQIRAQSIWFHLIDKFPQVYKSLQYMKPEGISMKTVWKWISTMDLKQKVDSKSEWMTNGDLVINMFLQYKDEDPECLPMFKLLRQRNKRAELTRGAVEQMFHSMNIETFHTHFKCPPPIPTNQLVLDKLACSHMALFIAGRYCKYSRDVSQSPWLDLEGKRVRGEGSVQEYITEHVTPIFNCDTLRFSASGREDSDVRMLGKGRPFVVELINPKKTIFTPNRIKLLQKTINESTSLISVRDLQIVDKKAVTYLRDGELTKNKLYTALCKSDGREITAEMLQTLNETKTPIVLQQITPLRVLHRRSLITRPRSILELRAEPASNQSKDMFILHVKTEAGTYVKEFVHGDFGRTDPSISDLLGFPTEIMALDVTEVELDWPPEIKD</sequence>
<evidence type="ECO:0000256" key="5">
    <source>
        <dbReference type="ARBA" id="ARBA00075270"/>
    </source>
</evidence>
<dbReference type="PANTHER" id="PTHR21568:SF0">
    <property type="entry name" value="TRNA PSEUDOURIDINE SYNTHASE PUS10"/>
    <property type="match status" value="1"/>
</dbReference>
<comment type="caution">
    <text evidence="10">The sequence shown here is derived from an EMBL/GenBank/DDBJ whole genome shotgun (WGS) entry which is preliminary data.</text>
</comment>
<dbReference type="AlphaFoldDB" id="A0A226EQW2"/>
<feature type="domain" description="Pus10-like C-terminal" evidence="9">
    <location>
        <begin position="266"/>
        <end position="504"/>
    </location>
</feature>
<dbReference type="SUPFAM" id="SSF55120">
    <property type="entry name" value="Pseudouridine synthase"/>
    <property type="match status" value="1"/>
</dbReference>
<proteinExistence type="inferred from homology"/>
<name>A0A226EQW2_FOLCA</name>
<dbReference type="Gene3D" id="1.10.10.2050">
    <property type="match status" value="1"/>
</dbReference>
<keyword evidence="11" id="KW-1185">Reference proteome</keyword>
<dbReference type="EC" id="5.4.99.25" evidence="2"/>
<evidence type="ECO:0000256" key="3">
    <source>
        <dbReference type="ARBA" id="ARBA00022694"/>
    </source>
</evidence>
<evidence type="ECO:0000256" key="6">
    <source>
        <dbReference type="ARBA" id="ARBA00079393"/>
    </source>
</evidence>
<dbReference type="OMA" id="WFALQRK"/>
<evidence type="ECO:0000256" key="7">
    <source>
        <dbReference type="ARBA" id="ARBA00083669"/>
    </source>
</evidence>
<dbReference type="EMBL" id="LNIX01000002">
    <property type="protein sequence ID" value="OXA59434.1"/>
    <property type="molecule type" value="Genomic_DNA"/>
</dbReference>
<reference evidence="10 11" key="1">
    <citation type="submission" date="2015-12" db="EMBL/GenBank/DDBJ databases">
        <title>The genome of Folsomia candida.</title>
        <authorList>
            <person name="Faddeeva A."/>
            <person name="Derks M.F."/>
            <person name="Anvar Y."/>
            <person name="Smit S."/>
            <person name="Van Straalen N."/>
            <person name="Roelofs D."/>
        </authorList>
    </citation>
    <scope>NUCLEOTIDE SEQUENCE [LARGE SCALE GENOMIC DNA]</scope>
    <source>
        <strain evidence="10 11">VU population</strain>
        <tissue evidence="10">Whole body</tissue>
    </source>
</reference>
<dbReference type="Gene3D" id="3.30.70.2510">
    <property type="match status" value="1"/>
</dbReference>
<dbReference type="InterPro" id="IPR020103">
    <property type="entry name" value="PsdUridine_synth_cat_dom_sf"/>
</dbReference>
<evidence type="ECO:0000259" key="9">
    <source>
        <dbReference type="Pfam" id="PF21238"/>
    </source>
</evidence>
<comment type="similarity">
    <text evidence="1">Belongs to the pseudouridine synthase Pus10 family.</text>
</comment>
<dbReference type="GO" id="GO:0160148">
    <property type="term" value="F:tRNA pseudouridine(55) synthase activity"/>
    <property type="evidence" value="ECO:0007669"/>
    <property type="project" value="UniProtKB-EC"/>
</dbReference>
<evidence type="ECO:0000256" key="1">
    <source>
        <dbReference type="ARBA" id="ARBA00009652"/>
    </source>
</evidence>
<dbReference type="Pfam" id="PF21237">
    <property type="entry name" value="Pus10_N_euk"/>
    <property type="match status" value="1"/>
</dbReference>
<dbReference type="FunFam" id="3.30.70.3190:FF:000001">
    <property type="entry name" value="tRNA pseudouridine synthase Pus10"/>
    <property type="match status" value="1"/>
</dbReference>
<evidence type="ECO:0000256" key="2">
    <source>
        <dbReference type="ARBA" id="ARBA00012787"/>
    </source>
</evidence>
<dbReference type="GO" id="GO:0031119">
    <property type="term" value="P:tRNA pseudouridine synthesis"/>
    <property type="evidence" value="ECO:0007669"/>
    <property type="project" value="TreeGrafter"/>
</dbReference>
<evidence type="ECO:0000256" key="4">
    <source>
        <dbReference type="ARBA" id="ARBA00023235"/>
    </source>
</evidence>
<dbReference type="Proteomes" id="UP000198287">
    <property type="component" value="Unassembled WGS sequence"/>
</dbReference>
<dbReference type="NCBIfam" id="TIGR01213">
    <property type="entry name" value="pseudo_Pus10arc"/>
    <property type="match status" value="1"/>
</dbReference>
<accession>A0A226EQW2</accession>